<feature type="transmembrane region" description="Helical" evidence="1">
    <location>
        <begin position="75"/>
        <end position="97"/>
    </location>
</feature>
<comment type="caution">
    <text evidence="2">The sequence shown here is derived from an EMBL/GenBank/DDBJ whole genome shotgun (WGS) entry which is preliminary data.</text>
</comment>
<evidence type="ECO:0000256" key="1">
    <source>
        <dbReference type="SAM" id="Phobius"/>
    </source>
</evidence>
<organism evidence="2 3">
    <name type="scientific">Azospira oryzae</name>
    <dbReference type="NCBI Taxonomy" id="146939"/>
    <lineage>
        <taxon>Bacteria</taxon>
        <taxon>Pseudomonadati</taxon>
        <taxon>Pseudomonadota</taxon>
        <taxon>Betaproteobacteria</taxon>
        <taxon>Rhodocyclales</taxon>
        <taxon>Rhodocyclaceae</taxon>
        <taxon>Azospira</taxon>
    </lineage>
</organism>
<feature type="transmembrane region" description="Helical" evidence="1">
    <location>
        <begin position="44"/>
        <end position="69"/>
    </location>
</feature>
<proteinExistence type="predicted"/>
<keyword evidence="1" id="KW-0472">Membrane</keyword>
<sequence length="135" mass="14451">MADQSAGFFASLKRLLATLVATGKTRLELLGAELEEEKIRLTQLLVFSVAALVFLCIGMVLLVALVAAAFWESRIVIFAVFSLIFIGGGLALTATALRLSRRRSGLFASSISELQADLEALRAAQAEADGEQPRP</sequence>
<dbReference type="InterPro" id="IPR009937">
    <property type="entry name" value="Phage_holin_3_6"/>
</dbReference>
<name>A0ABY0IMD9_9RHOO</name>
<accession>A0ABY0IMD9</accession>
<keyword evidence="1" id="KW-0812">Transmembrane</keyword>
<keyword evidence="3" id="KW-1185">Reference proteome</keyword>
<evidence type="ECO:0000313" key="2">
    <source>
        <dbReference type="EMBL" id="RZT76376.1"/>
    </source>
</evidence>
<reference evidence="2 3" key="1">
    <citation type="submission" date="2019-02" db="EMBL/GenBank/DDBJ databases">
        <title>Genomic Encyclopedia of Type Strains, Phase IV (KMG-IV): sequencing the most valuable type-strain genomes for metagenomic binning, comparative biology and taxonomic classification.</title>
        <authorList>
            <person name="Goeker M."/>
        </authorList>
    </citation>
    <scope>NUCLEOTIDE SEQUENCE [LARGE SCALE GENOMIC DNA]</scope>
    <source>
        <strain evidence="2 3">DSM 21223</strain>
    </source>
</reference>
<dbReference type="RefSeq" id="WP_014235977.1">
    <property type="nucleotide sequence ID" value="NZ_SHKM01000002.1"/>
</dbReference>
<protein>
    <submittedName>
        <fullName evidence="2">Membrane protein YqjE</fullName>
    </submittedName>
</protein>
<keyword evidence="1" id="KW-1133">Transmembrane helix</keyword>
<dbReference type="Pfam" id="PF07332">
    <property type="entry name" value="Phage_holin_3_6"/>
    <property type="match status" value="1"/>
</dbReference>
<evidence type="ECO:0000313" key="3">
    <source>
        <dbReference type="Proteomes" id="UP000292136"/>
    </source>
</evidence>
<gene>
    <name evidence="2" type="ORF">EV678_2252</name>
</gene>
<dbReference type="Proteomes" id="UP000292136">
    <property type="component" value="Unassembled WGS sequence"/>
</dbReference>
<dbReference type="EMBL" id="SHKM01000002">
    <property type="protein sequence ID" value="RZT76376.1"/>
    <property type="molecule type" value="Genomic_DNA"/>
</dbReference>